<reference evidence="2" key="1">
    <citation type="submission" date="2021-02" db="EMBL/GenBank/DDBJ databases">
        <authorList>
            <person name="Nowell W R."/>
        </authorList>
    </citation>
    <scope>NUCLEOTIDE SEQUENCE</scope>
</reference>
<dbReference type="InterPro" id="IPR009057">
    <property type="entry name" value="Homeodomain-like_sf"/>
</dbReference>
<dbReference type="PANTHER" id="PTHR46068:SF1">
    <property type="entry name" value="TRANSPOSASE IS30-LIKE HTH DOMAIN-CONTAINING PROTEIN"/>
    <property type="match status" value="1"/>
</dbReference>
<evidence type="ECO:0000313" key="3">
    <source>
        <dbReference type="EMBL" id="CAF5183825.1"/>
    </source>
</evidence>
<dbReference type="SUPFAM" id="SSF46689">
    <property type="entry name" value="Homeodomain-like"/>
    <property type="match status" value="1"/>
</dbReference>
<sequence>MKSKDLQQLVLSKHESGDSIAKIFRDLNGAISYDTVIRWCNMIEKTGAIQLSAPPGPPGIIRTKQMIEKVKTRLKCKKKVSSRILAHELSISRTSLRRILRDDLQYHAYKMRVVPLLKDEHKTKRKRFSHWIRTYFKKETTMKILFSDEKMFGIDGVYNSQNDRI</sequence>
<dbReference type="EMBL" id="CAJNOV010013418">
    <property type="protein sequence ID" value="CAF1520639.1"/>
    <property type="molecule type" value="Genomic_DNA"/>
</dbReference>
<dbReference type="Proteomes" id="UP000663824">
    <property type="component" value="Unassembled WGS sequence"/>
</dbReference>
<dbReference type="Proteomes" id="UP000663855">
    <property type="component" value="Unassembled WGS sequence"/>
</dbReference>
<accession>A0A816XAR5</accession>
<dbReference type="Proteomes" id="UP000676336">
    <property type="component" value="Unassembled WGS sequence"/>
</dbReference>
<name>A0A816XAR5_9BILA</name>
<evidence type="ECO:0000313" key="2">
    <source>
        <dbReference type="EMBL" id="CAF2143954.1"/>
    </source>
</evidence>
<dbReference type="EMBL" id="CAJNRE010016166">
    <property type="protein sequence ID" value="CAF2143954.1"/>
    <property type="molecule type" value="Genomic_DNA"/>
</dbReference>
<dbReference type="PANTHER" id="PTHR46068">
    <property type="entry name" value="PROTEIN CBG27172"/>
    <property type="match status" value="1"/>
</dbReference>
<dbReference type="EMBL" id="CAJOBI010320195">
    <property type="protein sequence ID" value="CAF5183825.1"/>
    <property type="molecule type" value="Genomic_DNA"/>
</dbReference>
<gene>
    <name evidence="1" type="ORF">CJN711_LOCUS28372</name>
    <name evidence="2" type="ORF">MBJ925_LOCUS29994</name>
    <name evidence="3" type="ORF">SMN809_LOCUS69781</name>
</gene>
<organism evidence="2 4">
    <name type="scientific">Rotaria magnacalcarata</name>
    <dbReference type="NCBI Taxonomy" id="392030"/>
    <lineage>
        <taxon>Eukaryota</taxon>
        <taxon>Metazoa</taxon>
        <taxon>Spiralia</taxon>
        <taxon>Gnathifera</taxon>
        <taxon>Rotifera</taxon>
        <taxon>Eurotatoria</taxon>
        <taxon>Bdelloidea</taxon>
        <taxon>Philodinida</taxon>
        <taxon>Philodinidae</taxon>
        <taxon>Rotaria</taxon>
    </lineage>
</organism>
<comment type="caution">
    <text evidence="2">The sequence shown here is derived from an EMBL/GenBank/DDBJ whole genome shotgun (WGS) entry which is preliminary data.</text>
</comment>
<evidence type="ECO:0008006" key="5">
    <source>
        <dbReference type="Google" id="ProtNLM"/>
    </source>
</evidence>
<dbReference type="AlphaFoldDB" id="A0A816XAR5"/>
<evidence type="ECO:0000313" key="4">
    <source>
        <dbReference type="Proteomes" id="UP000663824"/>
    </source>
</evidence>
<proteinExistence type="predicted"/>
<evidence type="ECO:0000313" key="1">
    <source>
        <dbReference type="EMBL" id="CAF1520639.1"/>
    </source>
</evidence>
<protein>
    <recommendedName>
        <fullName evidence="5">Transposase</fullName>
    </recommendedName>
</protein>